<dbReference type="InterPro" id="IPR025668">
    <property type="entry name" value="Tnp_DDE_dom"/>
</dbReference>
<accession>A0ABP6SBU2</accession>
<comment type="caution">
    <text evidence="2">The sequence shown here is derived from an EMBL/GenBank/DDBJ whole genome shotgun (WGS) entry which is preliminary data.</text>
</comment>
<dbReference type="Pfam" id="PF13701">
    <property type="entry name" value="DDE_Tnp_1_4"/>
    <property type="match status" value="1"/>
</dbReference>
<dbReference type="Proteomes" id="UP001499990">
    <property type="component" value="Unassembled WGS sequence"/>
</dbReference>
<evidence type="ECO:0000313" key="3">
    <source>
        <dbReference type="Proteomes" id="UP001499990"/>
    </source>
</evidence>
<feature type="domain" description="Transposase DDE" evidence="1">
    <location>
        <begin position="14"/>
        <end position="128"/>
    </location>
</feature>
<evidence type="ECO:0000313" key="2">
    <source>
        <dbReference type="EMBL" id="GAA3372925.1"/>
    </source>
</evidence>
<name>A0ABP6SBU2_9ACTN</name>
<protein>
    <recommendedName>
        <fullName evidence="1">Transposase DDE domain-containing protein</fullName>
    </recommendedName>
</protein>
<gene>
    <name evidence="2" type="ORF">GCM10020367_30840</name>
</gene>
<keyword evidence="3" id="KW-1185">Reference proteome</keyword>
<sequence length="131" mass="15079">MLLTCFATNTAGTPIAELELRHRQRARAEDRMRAARATGLTNLPLHDVAQNQIWLEIVQIALDLLAWMPMLALTGKPRLWEPRRLRLRLFSAAAQLVTTARRRHMRFTRHWPWTAVITDALDRLQALPNPG</sequence>
<reference evidence="3" key="1">
    <citation type="journal article" date="2019" name="Int. J. Syst. Evol. Microbiol.">
        <title>The Global Catalogue of Microorganisms (GCM) 10K type strain sequencing project: providing services to taxonomists for standard genome sequencing and annotation.</title>
        <authorList>
            <consortium name="The Broad Institute Genomics Platform"/>
            <consortium name="The Broad Institute Genome Sequencing Center for Infectious Disease"/>
            <person name="Wu L."/>
            <person name="Ma J."/>
        </authorList>
    </citation>
    <scope>NUCLEOTIDE SEQUENCE [LARGE SCALE GENOMIC DNA]</scope>
    <source>
        <strain evidence="3">JCM 9651</strain>
    </source>
</reference>
<organism evidence="2 3">
    <name type="scientific">Streptomyces sannanensis</name>
    <dbReference type="NCBI Taxonomy" id="285536"/>
    <lineage>
        <taxon>Bacteria</taxon>
        <taxon>Bacillati</taxon>
        <taxon>Actinomycetota</taxon>
        <taxon>Actinomycetes</taxon>
        <taxon>Kitasatosporales</taxon>
        <taxon>Streptomycetaceae</taxon>
        <taxon>Streptomyces</taxon>
    </lineage>
</organism>
<dbReference type="EMBL" id="BAAAYL010000001">
    <property type="protein sequence ID" value="GAA3372925.1"/>
    <property type="molecule type" value="Genomic_DNA"/>
</dbReference>
<proteinExistence type="predicted"/>
<evidence type="ECO:0000259" key="1">
    <source>
        <dbReference type="Pfam" id="PF13701"/>
    </source>
</evidence>